<organism evidence="1 2">
    <name type="scientific">Apiospora phragmitis</name>
    <dbReference type="NCBI Taxonomy" id="2905665"/>
    <lineage>
        <taxon>Eukaryota</taxon>
        <taxon>Fungi</taxon>
        <taxon>Dikarya</taxon>
        <taxon>Ascomycota</taxon>
        <taxon>Pezizomycotina</taxon>
        <taxon>Sordariomycetes</taxon>
        <taxon>Xylariomycetidae</taxon>
        <taxon>Amphisphaeriales</taxon>
        <taxon>Apiosporaceae</taxon>
        <taxon>Apiospora</taxon>
    </lineage>
</organism>
<dbReference type="RefSeq" id="XP_066718490.1">
    <property type="nucleotide sequence ID" value="XM_066856323.1"/>
</dbReference>
<dbReference type="Proteomes" id="UP001480595">
    <property type="component" value="Unassembled WGS sequence"/>
</dbReference>
<accession>A0ABR1VUZ0</accession>
<evidence type="ECO:0000313" key="1">
    <source>
        <dbReference type="EMBL" id="KAK8074015.1"/>
    </source>
</evidence>
<gene>
    <name evidence="1" type="ORF">PG994_004914</name>
</gene>
<comment type="caution">
    <text evidence="1">The sequence shown here is derived from an EMBL/GenBank/DDBJ whole genome shotgun (WGS) entry which is preliminary data.</text>
</comment>
<dbReference type="GeneID" id="92089386"/>
<reference evidence="1 2" key="1">
    <citation type="submission" date="2023-01" db="EMBL/GenBank/DDBJ databases">
        <title>Analysis of 21 Apiospora genomes using comparative genomics revels a genus with tremendous synthesis potential of carbohydrate active enzymes and secondary metabolites.</title>
        <authorList>
            <person name="Sorensen T."/>
        </authorList>
    </citation>
    <scope>NUCLEOTIDE SEQUENCE [LARGE SCALE GENOMIC DNA]</scope>
    <source>
        <strain evidence="1 2">CBS 135458</strain>
    </source>
</reference>
<evidence type="ECO:0000313" key="2">
    <source>
        <dbReference type="Proteomes" id="UP001480595"/>
    </source>
</evidence>
<name>A0ABR1VUZ0_9PEZI</name>
<keyword evidence="2" id="KW-1185">Reference proteome</keyword>
<protein>
    <submittedName>
        <fullName evidence="1">Uncharacterized protein</fullName>
    </submittedName>
</protein>
<dbReference type="EMBL" id="JAQQWL010000005">
    <property type="protein sequence ID" value="KAK8074015.1"/>
    <property type="molecule type" value="Genomic_DNA"/>
</dbReference>
<sequence>MQHWMAGCYMCYRDRFDMGAVIQLHRNCDDTWHRNTVEVAELQTLIILLDRQTVYAPEKRKPRAWLISVNRESFRVLEAYLDQDVDMYAFHVFVLGERAWPVGAPYPRKDIYGDDPAWKWPLSWVMPQPLN</sequence>
<proteinExistence type="predicted"/>